<sequence length="335" mass="36993">MLVSMTKDAISDQPTGSASEPVVITEAVDEAVTRGAVTEKRDPAGLLNDGTAPVLITGMSGAGLNTAARVLEDMGWYVAQNLPGELILEMVELCAQQDSPIKKLALVSDVRSRPFNGNLTQVINELDARGQRPVVLYMEARDDVLISRFDSVRRTHPMQGTDTLLHGIARERQTMFEIKESADIVIDTSDLSVHDLRRAIESSFESVAQQRQHVTLQSFGFKRGTPSDSDLILDVRFLPNPYWVGELRKYRGVDKPVADYVLAQPAAKEFIASFIAMFRTMVDGYKREGKRFVTVSIGCTGGHHRSVAIAEEIGRQLAQDSKLDVSVIHRDIKRA</sequence>
<name>A0A0G3GRM6_9CORY</name>
<accession>A0A0G3GRM6</accession>
<feature type="domain" description="RapZ C-terminal" evidence="7">
    <location>
        <begin position="213"/>
        <end position="333"/>
    </location>
</feature>
<evidence type="ECO:0000259" key="6">
    <source>
        <dbReference type="Pfam" id="PF03668"/>
    </source>
</evidence>
<dbReference type="GO" id="GO:0005524">
    <property type="term" value="F:ATP binding"/>
    <property type="evidence" value="ECO:0007669"/>
    <property type="project" value="UniProtKB-UniRule"/>
</dbReference>
<protein>
    <submittedName>
        <fullName evidence="8">Putative P-loop-containing kinase</fullName>
    </submittedName>
</protein>
<keyword evidence="3 4" id="KW-0342">GTP-binding</keyword>
<dbReference type="NCBIfam" id="NF003828">
    <property type="entry name" value="PRK05416.1"/>
    <property type="match status" value="1"/>
</dbReference>
<evidence type="ECO:0000256" key="4">
    <source>
        <dbReference type="HAMAP-Rule" id="MF_00636"/>
    </source>
</evidence>
<dbReference type="KEGG" id="cei:CEPID_06785"/>
<keyword evidence="9" id="KW-1185">Reference proteome</keyword>
<evidence type="ECO:0000256" key="2">
    <source>
        <dbReference type="ARBA" id="ARBA00022840"/>
    </source>
</evidence>
<dbReference type="AlphaFoldDB" id="A0A0G3GRM6"/>
<dbReference type="PANTHER" id="PTHR30448">
    <property type="entry name" value="RNASE ADAPTER PROTEIN RAPZ"/>
    <property type="match status" value="1"/>
</dbReference>
<dbReference type="InterPro" id="IPR005337">
    <property type="entry name" value="RapZ-like"/>
</dbReference>
<dbReference type="InterPro" id="IPR053931">
    <property type="entry name" value="RapZ_C"/>
</dbReference>
<keyword evidence="2 4" id="KW-0067">ATP-binding</keyword>
<gene>
    <name evidence="8" type="ORF">CEPID_06785</name>
</gene>
<dbReference type="Proteomes" id="UP000035368">
    <property type="component" value="Chromosome"/>
</dbReference>
<feature type="domain" description="RapZ-like N-terminal" evidence="6">
    <location>
        <begin position="54"/>
        <end position="205"/>
    </location>
</feature>
<evidence type="ECO:0000259" key="7">
    <source>
        <dbReference type="Pfam" id="PF22740"/>
    </source>
</evidence>
<keyword evidence="1 4" id="KW-0547">Nucleotide-binding</keyword>
<keyword evidence="8" id="KW-0808">Transferase</keyword>
<keyword evidence="8" id="KW-0418">Kinase</keyword>
<dbReference type="InterPro" id="IPR053930">
    <property type="entry name" value="RapZ-like_N"/>
</dbReference>
<dbReference type="SUPFAM" id="SSF52540">
    <property type="entry name" value="P-loop containing nucleoside triphosphate hydrolases"/>
    <property type="match status" value="1"/>
</dbReference>
<dbReference type="EMBL" id="CP011541">
    <property type="protein sequence ID" value="AKK03215.1"/>
    <property type="molecule type" value="Genomic_DNA"/>
</dbReference>
<evidence type="ECO:0000256" key="3">
    <source>
        <dbReference type="ARBA" id="ARBA00023134"/>
    </source>
</evidence>
<dbReference type="HAMAP" id="MF_00636">
    <property type="entry name" value="RapZ_like"/>
    <property type="match status" value="1"/>
</dbReference>
<dbReference type="PATRIC" id="fig|1050174.4.peg.1371"/>
<organism evidence="8 9">
    <name type="scientific">Corynebacterium epidermidicanis</name>
    <dbReference type="NCBI Taxonomy" id="1050174"/>
    <lineage>
        <taxon>Bacteria</taxon>
        <taxon>Bacillati</taxon>
        <taxon>Actinomycetota</taxon>
        <taxon>Actinomycetes</taxon>
        <taxon>Mycobacteriales</taxon>
        <taxon>Corynebacteriaceae</taxon>
        <taxon>Corynebacterium</taxon>
    </lineage>
</organism>
<dbReference type="GO" id="GO:0005525">
    <property type="term" value="F:GTP binding"/>
    <property type="evidence" value="ECO:0007669"/>
    <property type="project" value="UniProtKB-UniRule"/>
</dbReference>
<dbReference type="PANTHER" id="PTHR30448:SF0">
    <property type="entry name" value="RNASE ADAPTER PROTEIN RAPZ"/>
    <property type="match status" value="1"/>
</dbReference>
<evidence type="ECO:0000313" key="9">
    <source>
        <dbReference type="Proteomes" id="UP000035368"/>
    </source>
</evidence>
<reference evidence="8 9" key="1">
    <citation type="submission" date="2015-05" db="EMBL/GenBank/DDBJ databases">
        <title>Complete genome sequence of Corynebacterium epidermidicanis DSM 45586, isolated from the skin of a dog suffering from pruritus.</title>
        <authorList>
            <person name="Ruckert C."/>
            <person name="Albersmeier A."/>
            <person name="Winkler A."/>
            <person name="Tauch A."/>
        </authorList>
    </citation>
    <scope>NUCLEOTIDE SEQUENCE [LARGE SCALE GENOMIC DNA]</scope>
    <source>
        <strain evidence="8 9">DSM 45586</strain>
    </source>
</reference>
<dbReference type="Pfam" id="PF03668">
    <property type="entry name" value="RapZ-like_N"/>
    <property type="match status" value="1"/>
</dbReference>
<evidence type="ECO:0000313" key="8">
    <source>
        <dbReference type="EMBL" id="AKK03215.1"/>
    </source>
</evidence>
<evidence type="ECO:0000256" key="1">
    <source>
        <dbReference type="ARBA" id="ARBA00022741"/>
    </source>
</evidence>
<dbReference type="Pfam" id="PF22740">
    <property type="entry name" value="PapZ_C"/>
    <property type="match status" value="1"/>
</dbReference>
<feature type="region of interest" description="Disordered" evidence="5">
    <location>
        <begin position="1"/>
        <end position="22"/>
    </location>
</feature>
<dbReference type="InterPro" id="IPR027417">
    <property type="entry name" value="P-loop_NTPase"/>
</dbReference>
<proteinExistence type="inferred from homology"/>
<evidence type="ECO:0000256" key="5">
    <source>
        <dbReference type="SAM" id="MobiDB-lite"/>
    </source>
</evidence>
<dbReference type="GO" id="GO:0016301">
    <property type="term" value="F:kinase activity"/>
    <property type="evidence" value="ECO:0007669"/>
    <property type="project" value="UniProtKB-KW"/>
</dbReference>
<dbReference type="STRING" id="1050174.CEPID_06785"/>
<dbReference type="PIRSF" id="PIRSF005052">
    <property type="entry name" value="P-loopkin"/>
    <property type="match status" value="1"/>
</dbReference>
<comment type="caution">
    <text evidence="4">Lacks conserved residue(s) required for the propagation of feature annotation.</text>
</comment>
<feature type="binding site" evidence="4">
    <location>
        <begin position="109"/>
        <end position="112"/>
    </location>
    <ligand>
        <name>GTP</name>
        <dbReference type="ChEBI" id="CHEBI:37565"/>
    </ligand>
</feature>